<name>A0A8D8GP89_CULPI</name>
<accession>A0A8D8GP89</accession>
<reference evidence="2" key="1">
    <citation type="submission" date="2021-05" db="EMBL/GenBank/DDBJ databases">
        <authorList>
            <person name="Alioto T."/>
            <person name="Alioto T."/>
            <person name="Gomez Garrido J."/>
        </authorList>
    </citation>
    <scope>NUCLEOTIDE SEQUENCE</scope>
</reference>
<feature type="region of interest" description="Disordered" evidence="1">
    <location>
        <begin position="1"/>
        <end position="35"/>
    </location>
</feature>
<evidence type="ECO:0000313" key="2">
    <source>
        <dbReference type="EMBL" id="CAG6514976.1"/>
    </source>
</evidence>
<proteinExistence type="predicted"/>
<evidence type="ECO:0000256" key="1">
    <source>
        <dbReference type="SAM" id="MobiDB-lite"/>
    </source>
</evidence>
<sequence length="119" mass="13801">MPQSQQPRQMSYRFVHSTPPSPRKKSGFAVSGPPSPPSCFIQQNFPSRLLNDPIAFTFRPSLEFRNILHSKMHRNFTQKAEYNDSFFFSADRGAYLQYFTNATALRFFCFSHLLSQMPP</sequence>
<protein>
    <submittedName>
        <fullName evidence="2">(northern house mosquito) hypothetical protein</fullName>
    </submittedName>
</protein>
<dbReference type="EMBL" id="HBUE01276145">
    <property type="protein sequence ID" value="CAG6566465.1"/>
    <property type="molecule type" value="Transcribed_RNA"/>
</dbReference>
<dbReference type="EMBL" id="HBUE01170748">
    <property type="protein sequence ID" value="CAG6514976.1"/>
    <property type="molecule type" value="Transcribed_RNA"/>
</dbReference>
<dbReference type="AlphaFoldDB" id="A0A8D8GP89"/>
<organism evidence="2">
    <name type="scientific">Culex pipiens</name>
    <name type="common">House mosquito</name>
    <dbReference type="NCBI Taxonomy" id="7175"/>
    <lineage>
        <taxon>Eukaryota</taxon>
        <taxon>Metazoa</taxon>
        <taxon>Ecdysozoa</taxon>
        <taxon>Arthropoda</taxon>
        <taxon>Hexapoda</taxon>
        <taxon>Insecta</taxon>
        <taxon>Pterygota</taxon>
        <taxon>Neoptera</taxon>
        <taxon>Endopterygota</taxon>
        <taxon>Diptera</taxon>
        <taxon>Nematocera</taxon>
        <taxon>Culicoidea</taxon>
        <taxon>Culicidae</taxon>
        <taxon>Culicinae</taxon>
        <taxon>Culicini</taxon>
        <taxon>Culex</taxon>
        <taxon>Culex</taxon>
    </lineage>
</organism>